<feature type="domain" description="Plastocyanin-like" evidence="6">
    <location>
        <begin position="194"/>
        <end position="292"/>
    </location>
</feature>
<dbReference type="Gene3D" id="2.60.40.420">
    <property type="entry name" value="Cupredoxins - blue copper proteins"/>
    <property type="match status" value="1"/>
</dbReference>
<keyword evidence="5" id="KW-0812">Transmembrane</keyword>
<dbReference type="EMBL" id="JAZHOG010000003">
    <property type="protein sequence ID" value="MEJ8567147.1"/>
    <property type="molecule type" value="Genomic_DNA"/>
</dbReference>
<dbReference type="InterPro" id="IPR011707">
    <property type="entry name" value="Cu-oxidase-like_N"/>
</dbReference>
<dbReference type="PANTHER" id="PTHR11709:SF394">
    <property type="entry name" value="FI03373P-RELATED"/>
    <property type="match status" value="1"/>
</dbReference>
<keyword evidence="5" id="KW-0472">Membrane</keyword>
<protein>
    <submittedName>
        <fullName evidence="7">Multicopper oxidase domain-containing protein</fullName>
    </submittedName>
</protein>
<reference evidence="7 8" key="1">
    <citation type="submission" date="2024-02" db="EMBL/GenBank/DDBJ databases">
        <title>A novel Wenzhouxiangellaceae bacterium, isolated from coastal sediments.</title>
        <authorList>
            <person name="Du Z.-J."/>
            <person name="Ye Y.-Q."/>
            <person name="Zhang X.-Y."/>
        </authorList>
    </citation>
    <scope>NUCLEOTIDE SEQUENCE [LARGE SCALE GENOMIC DNA]</scope>
    <source>
        <strain evidence="7 8">CH-27</strain>
    </source>
</reference>
<dbReference type="GO" id="GO:0016491">
    <property type="term" value="F:oxidoreductase activity"/>
    <property type="evidence" value="ECO:0007669"/>
    <property type="project" value="UniProtKB-KW"/>
</dbReference>
<proteinExistence type="predicted"/>
<organism evidence="7 8">
    <name type="scientific">Elongatibacter sediminis</name>
    <dbReference type="NCBI Taxonomy" id="3119006"/>
    <lineage>
        <taxon>Bacteria</taxon>
        <taxon>Pseudomonadati</taxon>
        <taxon>Pseudomonadota</taxon>
        <taxon>Gammaproteobacteria</taxon>
        <taxon>Chromatiales</taxon>
        <taxon>Wenzhouxiangellaceae</taxon>
        <taxon>Elongatibacter</taxon>
    </lineage>
</organism>
<dbReference type="PANTHER" id="PTHR11709">
    <property type="entry name" value="MULTI-COPPER OXIDASE"/>
    <property type="match status" value="1"/>
</dbReference>
<keyword evidence="1" id="KW-0479">Metal-binding</keyword>
<dbReference type="InterPro" id="IPR008972">
    <property type="entry name" value="Cupredoxin"/>
</dbReference>
<evidence type="ECO:0000256" key="3">
    <source>
        <dbReference type="ARBA" id="ARBA00023008"/>
    </source>
</evidence>
<feature type="region of interest" description="Disordered" evidence="4">
    <location>
        <begin position="40"/>
        <end position="60"/>
    </location>
</feature>
<evidence type="ECO:0000256" key="5">
    <source>
        <dbReference type="SAM" id="Phobius"/>
    </source>
</evidence>
<keyword evidence="8" id="KW-1185">Reference proteome</keyword>
<keyword evidence="5" id="KW-1133">Transmembrane helix</keyword>
<evidence type="ECO:0000256" key="2">
    <source>
        <dbReference type="ARBA" id="ARBA00023002"/>
    </source>
</evidence>
<feature type="transmembrane region" description="Helical" evidence="5">
    <location>
        <begin position="534"/>
        <end position="557"/>
    </location>
</feature>
<keyword evidence="2" id="KW-0560">Oxidoreductase</keyword>
<comment type="caution">
    <text evidence="7">The sequence shown here is derived from an EMBL/GenBank/DDBJ whole genome shotgun (WGS) entry which is preliminary data.</text>
</comment>
<dbReference type="Pfam" id="PF07732">
    <property type="entry name" value="Cu-oxidase_3"/>
    <property type="match status" value="1"/>
</dbReference>
<keyword evidence="3" id="KW-0186">Copper</keyword>
<dbReference type="InterPro" id="IPR045087">
    <property type="entry name" value="Cu-oxidase_fam"/>
</dbReference>
<sequence>MKRRTALWAFAIVLAAVSYPPHWYPETLRLQLTRLFGASDDRPLPPSVPPRAPGAGAEPEVYCPPDPEGWREAHEIEGVTIERVDSCVADNPWLLAASVRGTNNVSAETLMKSGLTADAVEVGADLDGDGDPDEIHIRLEVAELNGGSAIVPGPVTRYAIAPGIEPGLWVFAPKLHGMAVENIESQQARPELRLPSPAIRVEQGDRVRITLENSHYMPHTIHLHGADHGFVDVTGEGNDGVPLTSEVPVVPGAARTYELQPREAGTMFYHCHVQPHVHVQMGLQGLFVIEDNRPDNWVQTLNPGAGQVRVRSAESRAAYAAEFDLHYLDLDRQLGERIRAHNDPRLITRSMHRDYDVTDATQDYFTVNGRSFPYTFRESLVTGNEGDRLKLRVVNGGVNGIALHTHGHKFTVTHRDGVPLPEGLRTPQDVAWLATAQRLDLDLRLVNDGLNAYGPGIWLFHDHGNRGVTNDGIGPGGNISAIAYGKYLQSDGWPKNQGVSWDNYFTAAYYRREVPVWHNYLPGLLDDTGTDRWLLWRLVGLALAGGILLALLWGAVVSRRSPR</sequence>
<dbReference type="Proteomes" id="UP001359886">
    <property type="component" value="Unassembled WGS sequence"/>
</dbReference>
<dbReference type="SUPFAM" id="SSF49503">
    <property type="entry name" value="Cupredoxins"/>
    <property type="match status" value="2"/>
</dbReference>
<gene>
    <name evidence="7" type="ORF">V3330_05870</name>
</gene>
<evidence type="ECO:0000313" key="7">
    <source>
        <dbReference type="EMBL" id="MEJ8567147.1"/>
    </source>
</evidence>
<evidence type="ECO:0000259" key="6">
    <source>
        <dbReference type="Pfam" id="PF07732"/>
    </source>
</evidence>
<dbReference type="AlphaFoldDB" id="A0AAW9R5W2"/>
<dbReference type="GO" id="GO:0005507">
    <property type="term" value="F:copper ion binding"/>
    <property type="evidence" value="ECO:0007669"/>
    <property type="project" value="InterPro"/>
</dbReference>
<dbReference type="RefSeq" id="WP_354694464.1">
    <property type="nucleotide sequence ID" value="NZ_JAZHOG010000003.1"/>
</dbReference>
<evidence type="ECO:0000256" key="4">
    <source>
        <dbReference type="SAM" id="MobiDB-lite"/>
    </source>
</evidence>
<accession>A0AAW9R5W2</accession>
<name>A0AAW9R5W2_9GAMM</name>
<evidence type="ECO:0000256" key="1">
    <source>
        <dbReference type="ARBA" id="ARBA00022723"/>
    </source>
</evidence>
<evidence type="ECO:0000313" key="8">
    <source>
        <dbReference type="Proteomes" id="UP001359886"/>
    </source>
</evidence>